<dbReference type="InterPro" id="IPR013784">
    <property type="entry name" value="Carb-bd-like_fold"/>
</dbReference>
<feature type="region of interest" description="Disordered" evidence="2">
    <location>
        <begin position="81"/>
        <end position="301"/>
    </location>
</feature>
<feature type="compositionally biased region" description="Low complexity" evidence="2">
    <location>
        <begin position="497"/>
        <end position="506"/>
    </location>
</feature>
<feature type="compositionally biased region" description="Basic and acidic residues" evidence="2">
    <location>
        <begin position="642"/>
        <end position="693"/>
    </location>
</feature>
<feature type="compositionally biased region" description="Polar residues" evidence="2">
    <location>
        <begin position="1245"/>
        <end position="1254"/>
    </location>
</feature>
<feature type="region of interest" description="Disordered" evidence="2">
    <location>
        <begin position="429"/>
        <end position="465"/>
    </location>
</feature>
<dbReference type="PROSITE" id="PS51166">
    <property type="entry name" value="CBM20"/>
    <property type="match status" value="4"/>
</dbReference>
<feature type="region of interest" description="Disordered" evidence="2">
    <location>
        <begin position="2007"/>
        <end position="2044"/>
    </location>
</feature>
<name>A0A830HYT2_9CHLO</name>
<evidence type="ECO:0000259" key="3">
    <source>
        <dbReference type="PROSITE" id="PS51166"/>
    </source>
</evidence>
<feature type="compositionally biased region" description="Low complexity" evidence="2">
    <location>
        <begin position="560"/>
        <end position="572"/>
    </location>
</feature>
<feature type="coiled-coil region" evidence="1">
    <location>
        <begin position="923"/>
        <end position="997"/>
    </location>
</feature>
<feature type="domain" description="CBM20" evidence="3">
    <location>
        <begin position="2046"/>
        <end position="2151"/>
    </location>
</feature>
<feature type="compositionally biased region" description="Polar residues" evidence="2">
    <location>
        <begin position="1498"/>
        <end position="1511"/>
    </location>
</feature>
<feature type="compositionally biased region" description="Basic and acidic residues" evidence="2">
    <location>
        <begin position="1302"/>
        <end position="1318"/>
    </location>
</feature>
<feature type="compositionally biased region" description="Basic and acidic residues" evidence="2">
    <location>
        <begin position="591"/>
        <end position="606"/>
    </location>
</feature>
<keyword evidence="1" id="KW-0175">Coiled coil</keyword>
<dbReference type="PANTHER" id="PTHR32518">
    <property type="match status" value="1"/>
</dbReference>
<feature type="region of interest" description="Disordered" evidence="2">
    <location>
        <begin position="763"/>
        <end position="783"/>
    </location>
</feature>
<accession>A0A830HYT2</accession>
<dbReference type="Gene3D" id="2.60.40.10">
    <property type="entry name" value="Immunoglobulins"/>
    <property type="match status" value="4"/>
</dbReference>
<feature type="domain" description="CBM20" evidence="3">
    <location>
        <begin position="1709"/>
        <end position="1814"/>
    </location>
</feature>
<feature type="compositionally biased region" description="Polar residues" evidence="2">
    <location>
        <begin position="1292"/>
        <end position="1301"/>
    </location>
</feature>
<dbReference type="InterPro" id="IPR013783">
    <property type="entry name" value="Ig-like_fold"/>
</dbReference>
<feature type="domain" description="CBM20" evidence="3">
    <location>
        <begin position="2193"/>
        <end position="2302"/>
    </location>
</feature>
<feature type="compositionally biased region" description="Polar residues" evidence="2">
    <location>
        <begin position="1408"/>
        <end position="1417"/>
    </location>
</feature>
<feature type="compositionally biased region" description="Basic and acidic residues" evidence="2">
    <location>
        <begin position="573"/>
        <end position="583"/>
    </location>
</feature>
<feature type="region of interest" description="Disordered" evidence="2">
    <location>
        <begin position="1175"/>
        <end position="1328"/>
    </location>
</feature>
<feature type="region of interest" description="Disordered" evidence="2">
    <location>
        <begin position="1792"/>
        <end position="1811"/>
    </location>
</feature>
<dbReference type="InterPro" id="IPR002044">
    <property type="entry name" value="CBM20"/>
</dbReference>
<feature type="coiled-coil region" evidence="1">
    <location>
        <begin position="1627"/>
        <end position="1654"/>
    </location>
</feature>
<feature type="compositionally biased region" description="Low complexity" evidence="2">
    <location>
        <begin position="1523"/>
        <end position="1553"/>
    </location>
</feature>
<feature type="domain" description="CBM20" evidence="3">
    <location>
        <begin position="1856"/>
        <end position="1962"/>
    </location>
</feature>
<proteinExistence type="predicted"/>
<feature type="region of interest" description="Disordered" evidence="2">
    <location>
        <begin position="1600"/>
        <end position="1621"/>
    </location>
</feature>
<feature type="compositionally biased region" description="Polar residues" evidence="2">
    <location>
        <begin position="1350"/>
        <end position="1359"/>
    </location>
</feature>
<feature type="region of interest" description="Disordered" evidence="2">
    <location>
        <begin position="332"/>
        <end position="360"/>
    </location>
</feature>
<feature type="compositionally biased region" description="Basic and acidic residues" evidence="2">
    <location>
        <begin position="332"/>
        <end position="344"/>
    </location>
</feature>
<feature type="compositionally biased region" description="Basic and acidic residues" evidence="2">
    <location>
        <begin position="507"/>
        <end position="526"/>
    </location>
</feature>
<sequence>MFAGEKMTATTARDTTLRTHAKRAAGASSHAARRQRGGESHDIIRNASLRSHASAAASCAKQVIGEDASKKRPRGTLVIAAAKSGGSKSPEDLPDGSKLFHFNDAPGSNAAKANKLAKTQASIDSHAQRRTDAVARAQEKRAEAEALAKAEADIKAWEEAQAKWRKDVKSDDKGNQTDSKDNSQGKGFGNTSERRKGKVAKPSKISAELAEISAVAKEEEEAAHAAAEEKARAEREAKTKARQLAAAVETAKEHGEKQAAAAAAAKARQEEEAAHAAAEKAKQEEKQAAAAAATTAKAAADAKLQEGMQSIREIEREAKARALLKRKEEQVEATKRQLNDERFNTDQLSGELERREKEMSDLRAQLMESHDIMEKKHRQLEAVYESLSTGAKERGILRGDVEKLNQLLSSSKDEFDTWVDDLKYLKEAIQDEEEISRSPEQTSSRREVDDDAMSDAPFTGKEADVLREEIAREERYLRDREETAHAAARAKFEQNKAAEAAQAAEQQRADHIARARAEQEARERAQQEAAAAEAAERQRAQQEAAAAAAAAEAAERQRAQQEAAAAAAAADEAAARERAEHEAAAAAAEAAARERAEHAFRVKAEQEAAAAAAAEAERQRAEQEARARAEQEALAAAEAEEREAAMRAEFQRQEAEAKAKADEEARRIAHEQEMRRQEEETRARAFEEEKRQQEQLAAAKAAADEQQRVHAAAAMAAAREKAEQEAREMEAAAAAANAKLLSEQEAKQKAEMFLREQAEAKAKAEAEARQREELQAMRQQQEEDRAMAFEKEKAQQMAAAAAEKLRKIQQKAASVAAAVMPKAKAKQGADAFLRSEAEAKAKAEADAKFREELKAIRKKEVEDRAKAFEEEKAQQLALAAAEKLNVLKDKAASFTGKVTSKMESAKAEADAKAKAEANAKEYLRMQLEAKAKAEADIQRWEELQAIKNTEKEARAKAFEKEKAEEEAANAALDELTAKMEEEAQRKAREELDLLTLKQAQKQANLVDDDTMPQLPSLMEADSQVKFVSMAELKKRDSEARAKAYKAAKEEADAIAAAARAREEELASLLEEQSTDRTEDKEQERLKSWDDLFAPKIEHSASAFSFDSVPPNTLKREMGAGARAKAIAEAKSAFFADPTPASPSEEFNVAMASDTRMSKRQMDEEARARAYAEAKASLSTDPTPAVSQQPPAFSDPSKVTSSRMSQRQVDAEARAKAFAEAKAMRPADPTPTAGREIPSFFEPAAPTSSRMSQRQVDAEARAKAFAEAKAMRPADPTPTAGREIPSFTEPAVPTSSRMSQRQMDADARAKAFAEAKAMRPADPTPIAGREIPSFFEPAAREIPSFTEPAAPTSSRMSQRQMDADARAKAFAEAKAMRPADPTPIAGREIPSFFEPAAKEIPSFTEPAAPTSSRMSQRQMDAEARAKAFAEAKAMRPADPTPTVGREMPSFTEPATATSSRMSQRQMDAEARAKAFAEAKAMRPADPTPIAGREIPSFTEPATATSSRMSQRQMDAEARAKAFAEAKASTAVFSPETTTSSNSQIHSQSTQSQSASERDTNKGREFAQRSEVKSREQDLAEAAARHDVNFMRQRQAEDRAKAFAEAKQLQSAKPEGAKLNSDKSTTSAISAAAVRAAAAEANRAQAEADAKAFKLEVLSIRHKEAETRAKAFAEAKSQQLAVSPEVTTAKHAEDQNERKPAPVSSAKVSATIPPNAHTVHFEVQLQCKYGDTVLICGSTEQLGNWNPDKALPLTCAKGGDIWNADIPLHDSMESTCEFKMLVRREDGSLEWERGENRGIGRESDAQASHDLPSRESMAHENLLATRQREAEARAKAFAEAKAVQIQGPTKDVPAVSMTTQPNAHTAHFEVQLQCKYGDTVLICGSTEQLGNWNPDKALPLTCVKGGDIWSAEISLHDSLESTCEFKVLVRRANGSLEWERGENRRIGCDEESGVCEVVEDGTNRKIGRDHEPVVGDAYDIQANRAASKSLNDSLMTTRQHDAEARAKAFAEAKSQQLAVSPEATTTKHAEDQNERKPAPVSSAKVSATIPPNAHTVHFEVQLQCKYGDTVLICGSTEQLGNWNPDKALPLTCAKGGDMWSADIPLHDGMESTCEFKMLVRREDGSLEWERGENRGIGRESDAQASHDLPSRESMAHENLLATRQREAEARAKAFAEAKAVQIQGSTKDAPVVSMTTQPNAHTAHFEVQLQCKYGDTVLICGSTEQLGNWNPDKALPLTCVKGGDIWSAEISLHDSLESMCEFKVLVMRANGSLEWERGENRRIGCDEQSGVCEVEEYDVKESRSAGATSMFAKARDWAMNSLQDLHAIRQKEREDRAKAFAAMKAEQLSGSRW</sequence>
<feature type="region of interest" description="Disordered" evidence="2">
    <location>
        <begin position="1"/>
        <end position="41"/>
    </location>
</feature>
<dbReference type="OrthoDB" id="533354at2759"/>
<dbReference type="SMART" id="SM01065">
    <property type="entry name" value="CBM_2"/>
    <property type="match status" value="4"/>
</dbReference>
<feature type="compositionally biased region" description="Basic and acidic residues" evidence="2">
    <location>
        <begin position="1418"/>
        <end position="1434"/>
    </location>
</feature>
<feature type="region of interest" description="Disordered" evidence="2">
    <location>
        <begin position="1341"/>
        <end position="1386"/>
    </location>
</feature>
<feature type="compositionally biased region" description="Basic and acidic residues" evidence="2">
    <location>
        <begin position="267"/>
        <end position="287"/>
    </location>
</feature>
<evidence type="ECO:0000256" key="2">
    <source>
        <dbReference type="SAM" id="MobiDB-lite"/>
    </source>
</evidence>
<feature type="compositionally biased region" description="Basic and acidic residues" evidence="2">
    <location>
        <begin position="1554"/>
        <end position="1587"/>
    </location>
</feature>
<evidence type="ECO:0000313" key="5">
    <source>
        <dbReference type="Proteomes" id="UP000660262"/>
    </source>
</evidence>
<feature type="compositionally biased region" description="Polar residues" evidence="2">
    <location>
        <begin position="1451"/>
        <end position="1464"/>
    </location>
</feature>
<feature type="compositionally biased region" description="Basic and acidic residues" evidence="2">
    <location>
        <begin position="126"/>
        <end position="183"/>
    </location>
</feature>
<feature type="compositionally biased region" description="Basic and acidic residues" evidence="2">
    <location>
        <begin position="1360"/>
        <end position="1376"/>
    </location>
</feature>
<feature type="compositionally biased region" description="Basic and acidic residues" evidence="2">
    <location>
        <begin position="1208"/>
        <end position="1224"/>
    </location>
</feature>
<evidence type="ECO:0000256" key="1">
    <source>
        <dbReference type="SAM" id="Coils"/>
    </source>
</evidence>
<feature type="compositionally biased region" description="Low complexity" evidence="2">
    <location>
        <begin position="288"/>
        <end position="301"/>
    </location>
</feature>
<gene>
    <name evidence="4" type="ORF">PPROV_001112900</name>
</gene>
<feature type="region of interest" description="Disordered" evidence="2">
    <location>
        <begin position="1682"/>
        <end position="1702"/>
    </location>
</feature>
<feature type="compositionally biased region" description="Basic and acidic residues" evidence="2">
    <location>
        <begin position="1255"/>
        <end position="1271"/>
    </location>
</feature>
<feature type="compositionally biased region" description="Basic and acidic residues" evidence="2">
    <location>
        <begin position="718"/>
        <end position="730"/>
    </location>
</feature>
<dbReference type="GO" id="GO:2001070">
    <property type="term" value="F:starch binding"/>
    <property type="evidence" value="ECO:0007669"/>
    <property type="project" value="InterPro"/>
</dbReference>
<feature type="compositionally biased region" description="Polar residues" evidence="2">
    <location>
        <begin position="2012"/>
        <end position="2022"/>
    </location>
</feature>
<feature type="compositionally biased region" description="Basic and acidic residues" evidence="2">
    <location>
        <begin position="2128"/>
        <end position="2139"/>
    </location>
</feature>
<keyword evidence="5" id="KW-1185">Reference proteome</keyword>
<reference evidence="4" key="1">
    <citation type="submission" date="2020-10" db="EMBL/GenBank/DDBJ databases">
        <title>Unveiling of a novel bifunctional photoreceptor, Dualchrome1, isolated from a cosmopolitan green alga.</title>
        <authorList>
            <person name="Suzuki S."/>
            <person name="Kawachi M."/>
        </authorList>
    </citation>
    <scope>NUCLEOTIDE SEQUENCE</scope>
    <source>
        <strain evidence="4">NIES 2893</strain>
    </source>
</reference>
<dbReference type="Proteomes" id="UP000660262">
    <property type="component" value="Unassembled WGS sequence"/>
</dbReference>
<feature type="compositionally biased region" description="Basic and acidic residues" evidence="2">
    <location>
        <begin position="1686"/>
        <end position="1698"/>
    </location>
</feature>
<organism evidence="4 5">
    <name type="scientific">Pycnococcus provasolii</name>
    <dbReference type="NCBI Taxonomy" id="41880"/>
    <lineage>
        <taxon>Eukaryota</taxon>
        <taxon>Viridiplantae</taxon>
        <taxon>Chlorophyta</taxon>
        <taxon>Pseudoscourfieldiophyceae</taxon>
        <taxon>Pseudoscourfieldiales</taxon>
        <taxon>Pycnococcaceae</taxon>
        <taxon>Pycnococcus</taxon>
    </lineage>
</organism>
<feature type="compositionally biased region" description="Basic and acidic residues" evidence="2">
    <location>
        <begin position="1465"/>
        <end position="1481"/>
    </location>
</feature>
<evidence type="ECO:0000313" key="4">
    <source>
        <dbReference type="EMBL" id="GHP12402.1"/>
    </source>
</evidence>
<dbReference type="Pfam" id="PF00686">
    <property type="entry name" value="CBM_20"/>
    <property type="match status" value="4"/>
</dbReference>
<comment type="caution">
    <text evidence="4">The sequence shown here is derived from an EMBL/GenBank/DDBJ whole genome shotgun (WGS) entry which is preliminary data.</text>
</comment>
<feature type="compositionally biased region" description="Basic and acidic residues" evidence="2">
    <location>
        <begin position="1512"/>
        <end position="1522"/>
    </location>
</feature>
<feature type="compositionally biased region" description="Basic and acidic residues" evidence="2">
    <location>
        <begin position="1792"/>
        <end position="1802"/>
    </location>
</feature>
<feature type="region of interest" description="Disordered" evidence="2">
    <location>
        <begin position="1399"/>
        <end position="1587"/>
    </location>
</feature>
<dbReference type="EMBL" id="BNJQ01000041">
    <property type="protein sequence ID" value="GHP12402.1"/>
    <property type="molecule type" value="Genomic_DNA"/>
</dbReference>
<feature type="compositionally biased region" description="Polar residues" evidence="2">
    <location>
        <begin position="1176"/>
        <end position="1207"/>
    </location>
</feature>
<feature type="compositionally biased region" description="Basic and acidic residues" evidence="2">
    <location>
        <begin position="2023"/>
        <end position="2035"/>
    </location>
</feature>
<feature type="region of interest" description="Disordered" evidence="2">
    <location>
        <begin position="493"/>
        <end position="705"/>
    </location>
</feature>
<dbReference type="SUPFAM" id="SSF49452">
    <property type="entry name" value="Starch-binding domain-like"/>
    <property type="match status" value="4"/>
</dbReference>
<feature type="compositionally biased region" description="Basic and acidic residues" evidence="2">
    <location>
        <begin position="351"/>
        <end position="360"/>
    </location>
</feature>
<feature type="region of interest" description="Disordered" evidence="2">
    <location>
        <begin position="711"/>
        <end position="730"/>
    </location>
</feature>
<dbReference type="PANTHER" id="PTHR32518:SF3">
    <property type="entry name" value="4-ALPHA-GLUCANOTRANSFERASE"/>
    <property type="match status" value="1"/>
</dbReference>
<feature type="compositionally biased region" description="Basic and acidic residues" evidence="2">
    <location>
        <begin position="222"/>
        <end position="239"/>
    </location>
</feature>
<dbReference type="CDD" id="cd05467">
    <property type="entry name" value="CBM20"/>
    <property type="match status" value="4"/>
</dbReference>
<feature type="compositionally biased region" description="Basic and acidic residues" evidence="2">
    <location>
        <begin position="615"/>
        <end position="631"/>
    </location>
</feature>
<protein>
    <recommendedName>
        <fullName evidence="3">CBM20 domain-containing protein</fullName>
    </recommendedName>
</protein>
<feature type="region of interest" description="Disordered" evidence="2">
    <location>
        <begin position="2128"/>
        <end position="2148"/>
    </location>
</feature>
<feature type="compositionally biased region" description="Low complexity" evidence="2">
    <location>
        <begin position="541"/>
        <end position="552"/>
    </location>
</feature>